<reference evidence="2" key="1">
    <citation type="submission" date="2023-04" db="EMBL/GenBank/DDBJ databases">
        <title>Black Yeasts Isolated from many extreme environments.</title>
        <authorList>
            <person name="Coleine C."/>
            <person name="Stajich J.E."/>
            <person name="Selbmann L."/>
        </authorList>
    </citation>
    <scope>NUCLEOTIDE SEQUENCE</scope>
    <source>
        <strain evidence="2">CCFEE 5312</strain>
    </source>
</reference>
<feature type="region of interest" description="Disordered" evidence="1">
    <location>
        <begin position="14"/>
        <end position="118"/>
    </location>
</feature>
<proteinExistence type="predicted"/>
<dbReference type="Proteomes" id="UP001271007">
    <property type="component" value="Unassembled WGS sequence"/>
</dbReference>
<dbReference type="AlphaFoldDB" id="A0AAJ0GK52"/>
<accession>A0AAJ0GK52</accession>
<sequence>MRQRIREYQRILRARRAGFEAARTRRLGPDSSAATTSLPPPPSPRALRPPSTLRAAAATLPGMMTLFSKTQTTADTDDKSDNGAHDQSSSGEAESEDNEHDAMHESVSSTRRPPAGLKIPVRTMTTVIGWRIQWLDQAVR</sequence>
<keyword evidence="3" id="KW-1185">Reference proteome</keyword>
<comment type="caution">
    <text evidence="2">The sequence shown here is derived from an EMBL/GenBank/DDBJ whole genome shotgun (WGS) entry which is preliminary data.</text>
</comment>
<evidence type="ECO:0000313" key="3">
    <source>
        <dbReference type="Proteomes" id="UP001271007"/>
    </source>
</evidence>
<evidence type="ECO:0000256" key="1">
    <source>
        <dbReference type="SAM" id="MobiDB-lite"/>
    </source>
</evidence>
<dbReference type="EMBL" id="JAWDJX010000001">
    <property type="protein sequence ID" value="KAK3059147.1"/>
    <property type="molecule type" value="Genomic_DNA"/>
</dbReference>
<evidence type="ECO:0000313" key="2">
    <source>
        <dbReference type="EMBL" id="KAK3059147.1"/>
    </source>
</evidence>
<organism evidence="2 3">
    <name type="scientific">Extremus antarcticus</name>
    <dbReference type="NCBI Taxonomy" id="702011"/>
    <lineage>
        <taxon>Eukaryota</taxon>
        <taxon>Fungi</taxon>
        <taxon>Dikarya</taxon>
        <taxon>Ascomycota</taxon>
        <taxon>Pezizomycotina</taxon>
        <taxon>Dothideomycetes</taxon>
        <taxon>Dothideomycetidae</taxon>
        <taxon>Mycosphaerellales</taxon>
        <taxon>Extremaceae</taxon>
        <taxon>Extremus</taxon>
    </lineage>
</organism>
<protein>
    <submittedName>
        <fullName evidence="2">Uncharacterized protein</fullName>
    </submittedName>
</protein>
<name>A0AAJ0GK52_9PEZI</name>
<feature type="compositionally biased region" description="Low complexity" evidence="1">
    <location>
        <begin position="45"/>
        <end position="61"/>
    </location>
</feature>
<gene>
    <name evidence="2" type="ORF">LTR09_000713</name>
</gene>